<protein>
    <submittedName>
        <fullName evidence="1">Uncharacterized protein</fullName>
    </submittedName>
</protein>
<proteinExistence type="predicted"/>
<accession>A0A543LJI5</accession>
<name>A0A543LJI5_9BURK</name>
<dbReference type="EMBL" id="VFPV01000001">
    <property type="protein sequence ID" value="TQN07563.1"/>
    <property type="molecule type" value="Genomic_DNA"/>
</dbReference>
<sequence length="69" mass="7261">MSSTTHTAHPQGEAAALREALRLALAALEKALDDGCAIEAHDRMTIDGDTWTFGGICALAHDALTRKGD</sequence>
<reference evidence="1 2" key="1">
    <citation type="submission" date="2019-06" db="EMBL/GenBank/DDBJ databases">
        <title>Genomic Encyclopedia of Archaeal and Bacterial Type Strains, Phase II (KMG-II): from individual species to whole genera.</title>
        <authorList>
            <person name="Goeker M."/>
        </authorList>
    </citation>
    <scope>NUCLEOTIDE SEQUENCE [LARGE SCALE GENOMIC DNA]</scope>
    <source>
        <strain evidence="1 2">DSM 7270</strain>
    </source>
</reference>
<dbReference type="Proteomes" id="UP000316993">
    <property type="component" value="Unassembled WGS sequence"/>
</dbReference>
<evidence type="ECO:0000313" key="2">
    <source>
        <dbReference type="Proteomes" id="UP000316993"/>
    </source>
</evidence>
<dbReference type="RefSeq" id="WP_114654914.1">
    <property type="nucleotide sequence ID" value="NZ_VFPV01000001.1"/>
</dbReference>
<organism evidence="1 2">
    <name type="scientific">Acidovorax temperans</name>
    <dbReference type="NCBI Taxonomy" id="80878"/>
    <lineage>
        <taxon>Bacteria</taxon>
        <taxon>Pseudomonadati</taxon>
        <taxon>Pseudomonadota</taxon>
        <taxon>Betaproteobacteria</taxon>
        <taxon>Burkholderiales</taxon>
        <taxon>Comamonadaceae</taxon>
        <taxon>Acidovorax</taxon>
    </lineage>
</organism>
<gene>
    <name evidence="1" type="ORF">BDD18_0695</name>
</gene>
<evidence type="ECO:0000313" key="1">
    <source>
        <dbReference type="EMBL" id="TQN07563.1"/>
    </source>
</evidence>
<dbReference type="AlphaFoldDB" id="A0A543LJI5"/>
<comment type="caution">
    <text evidence="1">The sequence shown here is derived from an EMBL/GenBank/DDBJ whole genome shotgun (WGS) entry which is preliminary data.</text>
</comment>